<evidence type="ECO:0000313" key="1">
    <source>
        <dbReference type="EMBL" id="KAI8428330.1"/>
    </source>
</evidence>
<gene>
    <name evidence="1" type="ORF">MSG28_002524</name>
</gene>
<comment type="caution">
    <text evidence="1">The sequence shown here is derived from an EMBL/GenBank/DDBJ whole genome shotgun (WGS) entry which is preliminary data.</text>
</comment>
<reference evidence="1 2" key="1">
    <citation type="journal article" date="2022" name="Genome Biol. Evol.">
        <title>The Spruce Budworm Genome: Reconstructing the Evolutionary History of Antifreeze Proteins.</title>
        <authorList>
            <person name="Beliveau C."/>
            <person name="Gagne P."/>
            <person name="Picq S."/>
            <person name="Vernygora O."/>
            <person name="Keeling C.I."/>
            <person name="Pinkney K."/>
            <person name="Doucet D."/>
            <person name="Wen F."/>
            <person name="Johnston J.S."/>
            <person name="Maaroufi H."/>
            <person name="Boyle B."/>
            <person name="Laroche J."/>
            <person name="Dewar K."/>
            <person name="Juretic N."/>
            <person name="Blackburn G."/>
            <person name="Nisole A."/>
            <person name="Brunet B."/>
            <person name="Brandao M."/>
            <person name="Lumley L."/>
            <person name="Duan J."/>
            <person name="Quan G."/>
            <person name="Lucarotti C.J."/>
            <person name="Roe A.D."/>
            <person name="Sperling F.A.H."/>
            <person name="Levesque R.C."/>
            <person name="Cusson M."/>
        </authorList>
    </citation>
    <scope>NUCLEOTIDE SEQUENCE [LARGE SCALE GENOMIC DNA]</scope>
    <source>
        <strain evidence="1">Glfc:IPQL:Cfum</strain>
    </source>
</reference>
<evidence type="ECO:0000313" key="2">
    <source>
        <dbReference type="Proteomes" id="UP001064048"/>
    </source>
</evidence>
<dbReference type="Proteomes" id="UP001064048">
    <property type="component" value="Chromosome 3"/>
</dbReference>
<proteinExistence type="predicted"/>
<keyword evidence="2" id="KW-1185">Reference proteome</keyword>
<name>A0ACC0JVV6_CHOFU</name>
<sequence>MVQATISDLKKMNSSEYKLYHESFMQNNHGSTALHTFLILTLVVHEFSLWVGLQAWVFGGEPRTNLLSANREGISSCLGYISMYLFAAHFKTKVYDRTVTRLSIICRMAVGSILLWTGSIIVNHYSPASRTLANAGYCIYLEATFLSITTFMYFIEIQFQDSENKLQFDVPLILSAINRNGLLYFLIANLMTGLINLSIRTLAISSSLAIIIFILYMAMSLIVSTFLVQIGVKL</sequence>
<organism evidence="1 2">
    <name type="scientific">Choristoneura fumiferana</name>
    <name type="common">Spruce budworm moth</name>
    <name type="synonym">Archips fumiferana</name>
    <dbReference type="NCBI Taxonomy" id="7141"/>
    <lineage>
        <taxon>Eukaryota</taxon>
        <taxon>Metazoa</taxon>
        <taxon>Ecdysozoa</taxon>
        <taxon>Arthropoda</taxon>
        <taxon>Hexapoda</taxon>
        <taxon>Insecta</taxon>
        <taxon>Pterygota</taxon>
        <taxon>Neoptera</taxon>
        <taxon>Endopterygota</taxon>
        <taxon>Lepidoptera</taxon>
        <taxon>Glossata</taxon>
        <taxon>Ditrysia</taxon>
        <taxon>Tortricoidea</taxon>
        <taxon>Tortricidae</taxon>
        <taxon>Tortricinae</taxon>
        <taxon>Choristoneura</taxon>
    </lineage>
</organism>
<accession>A0ACC0JVV6</accession>
<dbReference type="EMBL" id="CM046103">
    <property type="protein sequence ID" value="KAI8428330.1"/>
    <property type="molecule type" value="Genomic_DNA"/>
</dbReference>
<protein>
    <submittedName>
        <fullName evidence="1">Uncharacterized protein</fullName>
    </submittedName>
</protein>